<organism evidence="1">
    <name type="scientific">Oscillatoriales cyanobacterium SpSt-402</name>
    <dbReference type="NCBI Taxonomy" id="2282168"/>
    <lineage>
        <taxon>Bacteria</taxon>
        <taxon>Bacillati</taxon>
        <taxon>Cyanobacteriota</taxon>
        <taxon>Cyanophyceae</taxon>
        <taxon>Oscillatoriophycideae</taxon>
        <taxon>Oscillatoriales</taxon>
    </lineage>
</organism>
<evidence type="ECO:0000313" key="1">
    <source>
        <dbReference type="EMBL" id="HGW94165.1"/>
    </source>
</evidence>
<protein>
    <submittedName>
        <fullName evidence="1">Uncharacterized protein</fullName>
    </submittedName>
</protein>
<accession>A0A832H836</accession>
<sequence>MLTVPDKDTTKSAYGSKLRRYDVHIARMFEVTQQLCIESNGSAGPVLWRYTAGNGTINMGTFRIECGDADGAAMMMNAGKKERVTIYRSSEGGARDSVVLTVLALDLSNDAQATRWQTITRNFKPIR</sequence>
<dbReference type="AlphaFoldDB" id="A0A832H836"/>
<reference evidence="1" key="1">
    <citation type="journal article" date="2020" name="mSystems">
        <title>Genome- and Community-Level Interaction Insights into Carbon Utilization and Element Cycling Functions of Hydrothermarchaeota in Hydrothermal Sediment.</title>
        <authorList>
            <person name="Zhou Z."/>
            <person name="Liu Y."/>
            <person name="Xu W."/>
            <person name="Pan J."/>
            <person name="Luo Z.H."/>
            <person name="Li M."/>
        </authorList>
    </citation>
    <scope>NUCLEOTIDE SEQUENCE [LARGE SCALE GENOMIC DNA]</scope>
    <source>
        <strain evidence="1">SpSt-402</strain>
    </source>
</reference>
<name>A0A832H836_9CYAN</name>
<comment type="caution">
    <text evidence="1">The sequence shown here is derived from an EMBL/GenBank/DDBJ whole genome shotgun (WGS) entry which is preliminary data.</text>
</comment>
<proteinExistence type="predicted"/>
<dbReference type="EMBL" id="DSRD01000496">
    <property type="protein sequence ID" value="HGW94165.1"/>
    <property type="molecule type" value="Genomic_DNA"/>
</dbReference>
<gene>
    <name evidence="1" type="ORF">ENR47_07770</name>
</gene>